<evidence type="ECO:0000313" key="2">
    <source>
        <dbReference type="EMBL" id="AWV96963.1"/>
    </source>
</evidence>
<dbReference type="EMBL" id="CP029480">
    <property type="protein sequence ID" value="AWV96963.1"/>
    <property type="molecule type" value="Genomic_DNA"/>
</dbReference>
<name>A0A2Z4G796_9BACT</name>
<reference evidence="2 3" key="1">
    <citation type="submission" date="2018-05" db="EMBL/GenBank/DDBJ databases">
        <title>Complete genome sequence of Arcticibacterium luteifluviistationis SM1504T, a cytophagaceae bacterium isolated from Arctic surface seawater.</title>
        <authorList>
            <person name="Li Y."/>
            <person name="Qin Q.-L."/>
        </authorList>
    </citation>
    <scope>NUCLEOTIDE SEQUENCE [LARGE SCALE GENOMIC DNA]</scope>
    <source>
        <strain evidence="2 3">SM1504</strain>
    </source>
</reference>
<sequence length="558" mass="65930">MLQPSTLDFSLRLFSSLIFRFLLVINGLLIISTEKNKFDWYIYVLVTVLYLLLYRFCFAKDNHFRIARIINDYLFVFIILFDKDLYSLSHIIFTFLPIFNFPNSSSRKRLYFAPYILVFLVIFLLNYPEIRFIECFSLLFLFVIDLTEQFRSRLFRLTSTLLTEIDTAYYDEIDIKRSYTIYHRLIEYLNKSKYSYIFVVNKIFCFSIRENDFILVNSSSFVLQYNLQDSNLRKKIENNNFVPEVSLEIDGIFLERAYGVSIKSNNNNYFFVFDIDIENPLIFGILKAHLFEYLKPLLYKIAGYLNVTNEIGQIKKLTSEEYSKSSTYINETAFAMHFVRNKLNPLKNYFEVVKDLRDPKNTASQRVKWSKIEISERENAIRSLDSILTKTNKILDSTNNPFSITVITNISIKMLIALIRTSWLTQFNSDSINYFINPNDLDKTTNYNDYGLDILLTDITANAKKYSSSKSEIHFKSNDDFFLVEFRNDIVYDKDRTKIDELKLLIQNFNSERILENKQKTHGLTTIKNFANQMGIINSIEIDKKTFILCLKFNLNNC</sequence>
<dbReference type="OrthoDB" id="1357272at2"/>
<feature type="transmembrane region" description="Helical" evidence="1">
    <location>
        <begin position="110"/>
        <end position="127"/>
    </location>
</feature>
<dbReference type="Proteomes" id="UP000249873">
    <property type="component" value="Chromosome"/>
</dbReference>
<evidence type="ECO:0000256" key="1">
    <source>
        <dbReference type="SAM" id="Phobius"/>
    </source>
</evidence>
<feature type="transmembrane region" description="Helical" evidence="1">
    <location>
        <begin position="74"/>
        <end position="98"/>
    </location>
</feature>
<feature type="transmembrane region" description="Helical" evidence="1">
    <location>
        <begin position="38"/>
        <end position="54"/>
    </location>
</feature>
<proteinExistence type="predicted"/>
<feature type="transmembrane region" description="Helical" evidence="1">
    <location>
        <begin position="12"/>
        <end position="31"/>
    </location>
</feature>
<accession>A0A2Z4G796</accession>
<dbReference type="AlphaFoldDB" id="A0A2Z4G796"/>
<evidence type="ECO:0000313" key="3">
    <source>
        <dbReference type="Proteomes" id="UP000249873"/>
    </source>
</evidence>
<keyword evidence="1" id="KW-0472">Membrane</keyword>
<gene>
    <name evidence="2" type="ORF">DJ013_01735</name>
</gene>
<dbReference type="KEGG" id="als:DJ013_01735"/>
<keyword evidence="3" id="KW-1185">Reference proteome</keyword>
<keyword evidence="1" id="KW-0812">Transmembrane</keyword>
<organism evidence="2 3">
    <name type="scientific">Arcticibacterium luteifluviistationis</name>
    <dbReference type="NCBI Taxonomy" id="1784714"/>
    <lineage>
        <taxon>Bacteria</taxon>
        <taxon>Pseudomonadati</taxon>
        <taxon>Bacteroidota</taxon>
        <taxon>Cytophagia</taxon>
        <taxon>Cytophagales</taxon>
        <taxon>Leadbetterellaceae</taxon>
        <taxon>Arcticibacterium</taxon>
    </lineage>
</organism>
<protein>
    <submittedName>
        <fullName evidence="2">Uncharacterized protein</fullName>
    </submittedName>
</protein>
<keyword evidence="1" id="KW-1133">Transmembrane helix</keyword>